<keyword evidence="5" id="KW-1185">Reference proteome</keyword>
<dbReference type="PANTHER" id="PTHR24123:SF141">
    <property type="entry name" value="ANKYRIN 2, ISOFORM U"/>
    <property type="match status" value="1"/>
</dbReference>
<dbReference type="PRINTS" id="PR01415">
    <property type="entry name" value="ANKYRIN"/>
</dbReference>
<reference evidence="4 5" key="1">
    <citation type="submission" date="2024-11" db="EMBL/GenBank/DDBJ databases">
        <title>Adaptive evolution of stress response genes in parasites aligns with host niche diversity.</title>
        <authorList>
            <person name="Hahn C."/>
            <person name="Resl P."/>
        </authorList>
    </citation>
    <scope>NUCLEOTIDE SEQUENCE [LARGE SCALE GENOMIC DNA]</scope>
    <source>
        <strain evidence="4">EGGRZ-B1_66</strain>
        <tissue evidence="4">Body</tissue>
    </source>
</reference>
<evidence type="ECO:0000256" key="3">
    <source>
        <dbReference type="PROSITE-ProRule" id="PRU00023"/>
    </source>
</evidence>
<comment type="caution">
    <text evidence="4">The sequence shown here is derived from an EMBL/GenBank/DDBJ whole genome shotgun (WGS) entry which is preliminary data.</text>
</comment>
<dbReference type="Gene3D" id="1.25.40.20">
    <property type="entry name" value="Ankyrin repeat-containing domain"/>
    <property type="match status" value="3"/>
</dbReference>
<dbReference type="SMART" id="SM00248">
    <property type="entry name" value="ANK"/>
    <property type="match status" value="8"/>
</dbReference>
<organism evidence="4 5">
    <name type="scientific">Cichlidogyrus casuarinus</name>
    <dbReference type="NCBI Taxonomy" id="1844966"/>
    <lineage>
        <taxon>Eukaryota</taxon>
        <taxon>Metazoa</taxon>
        <taxon>Spiralia</taxon>
        <taxon>Lophotrochozoa</taxon>
        <taxon>Platyhelminthes</taxon>
        <taxon>Monogenea</taxon>
        <taxon>Monopisthocotylea</taxon>
        <taxon>Dactylogyridea</taxon>
        <taxon>Ancyrocephalidae</taxon>
        <taxon>Cichlidogyrus</taxon>
    </lineage>
</organism>
<keyword evidence="1" id="KW-0677">Repeat</keyword>
<dbReference type="InterPro" id="IPR036770">
    <property type="entry name" value="Ankyrin_rpt-contain_sf"/>
</dbReference>
<dbReference type="AlphaFoldDB" id="A0ABD2QH40"/>
<feature type="repeat" description="ANK" evidence="3">
    <location>
        <begin position="190"/>
        <end position="222"/>
    </location>
</feature>
<feature type="repeat" description="ANK" evidence="3">
    <location>
        <begin position="223"/>
        <end position="256"/>
    </location>
</feature>
<evidence type="ECO:0000256" key="2">
    <source>
        <dbReference type="ARBA" id="ARBA00023043"/>
    </source>
</evidence>
<dbReference type="InterPro" id="IPR051165">
    <property type="entry name" value="Multifunctional_ANK_Repeat"/>
</dbReference>
<feature type="repeat" description="ANK" evidence="3">
    <location>
        <begin position="157"/>
        <end position="189"/>
    </location>
</feature>
<feature type="repeat" description="ANK" evidence="3">
    <location>
        <begin position="36"/>
        <end position="68"/>
    </location>
</feature>
<name>A0ABD2QH40_9PLAT</name>
<dbReference type="InterPro" id="IPR002110">
    <property type="entry name" value="Ankyrin_rpt"/>
</dbReference>
<dbReference type="PANTHER" id="PTHR24123">
    <property type="entry name" value="ANKYRIN REPEAT-CONTAINING"/>
    <property type="match status" value="1"/>
</dbReference>
<feature type="repeat" description="ANK" evidence="3">
    <location>
        <begin position="3"/>
        <end position="35"/>
    </location>
</feature>
<feature type="repeat" description="ANK" evidence="3">
    <location>
        <begin position="108"/>
        <end position="134"/>
    </location>
</feature>
<protein>
    <submittedName>
        <fullName evidence="4">Ankyrin-3</fullName>
    </submittedName>
</protein>
<dbReference type="EMBL" id="JBJKFK010000344">
    <property type="protein sequence ID" value="KAL3317691.1"/>
    <property type="molecule type" value="Genomic_DNA"/>
</dbReference>
<dbReference type="Pfam" id="PF12796">
    <property type="entry name" value="Ank_2"/>
    <property type="match status" value="2"/>
</dbReference>
<dbReference type="PROSITE" id="PS50297">
    <property type="entry name" value="ANK_REP_REGION"/>
    <property type="match status" value="8"/>
</dbReference>
<gene>
    <name evidence="4" type="primary">ANK3</name>
    <name evidence="4" type="ORF">Ciccas_003656</name>
</gene>
<proteinExistence type="predicted"/>
<dbReference type="Pfam" id="PF00023">
    <property type="entry name" value="Ank"/>
    <property type="match status" value="2"/>
</dbReference>
<sequence>MGDDETPLHIAVFTGYIDMVKLLLTSGANPNAPTKDAYTTLHVASKRGLKEMLSTLLDAGANVEAKNKRGFTALHIAAKHGQVSAMKMLMHYSNVQKSHCDVNAQGRNQLTPLHLAVHYNQLEAVQFLLENRANPYCRLLIAQEMDPSKIVNAESNLGFTALHLACQEGHEDMVSLLIQHKVDVKHHAQNGLVPLHLAAEADKVVIAQMLIMAGSEISPRTKAGYTPLHTAAHLGHLAMCRFLLQQPGLDVNEPNHNNCTALHLATKQGHSEVVQLLLDSGANPNLTNSFNLLPVQIAFGEHYVALYDRLKLVTTEITTEEMRVDEQWYASYKEKPEFLYEQVMSESEDEHGSEEDRLEAKMPKLLLQCAMVRPKLALERTSAQPISNAMLPSFTFPHRLHVSLLAVVVVQRNKLSNDHAPDQWLAEPVLPHTQTNGYHKPVKYEQIQDLSPQRISTLKLAGGEPGISKGSATADIWNELEYMRSTIGSGKLSHRVISNEMQTLPASPCFLLTTHEVLHIRLA</sequence>
<dbReference type="SUPFAM" id="SSF48403">
    <property type="entry name" value="Ankyrin repeat"/>
    <property type="match status" value="1"/>
</dbReference>
<dbReference type="PROSITE" id="PS50088">
    <property type="entry name" value="ANK_REPEAT"/>
    <property type="match status" value="8"/>
</dbReference>
<dbReference type="Proteomes" id="UP001626550">
    <property type="component" value="Unassembled WGS sequence"/>
</dbReference>
<accession>A0ABD2QH40</accession>
<feature type="repeat" description="ANK" evidence="3">
    <location>
        <begin position="69"/>
        <end position="90"/>
    </location>
</feature>
<keyword evidence="2 3" id="KW-0040">ANK repeat</keyword>
<feature type="repeat" description="ANK" evidence="3">
    <location>
        <begin position="257"/>
        <end position="289"/>
    </location>
</feature>
<evidence type="ECO:0000313" key="4">
    <source>
        <dbReference type="EMBL" id="KAL3317691.1"/>
    </source>
</evidence>
<evidence type="ECO:0000313" key="5">
    <source>
        <dbReference type="Proteomes" id="UP001626550"/>
    </source>
</evidence>
<evidence type="ECO:0000256" key="1">
    <source>
        <dbReference type="ARBA" id="ARBA00022737"/>
    </source>
</evidence>